<dbReference type="AlphaFoldDB" id="A0A383XQ47"/>
<dbReference type="InterPro" id="IPR000644">
    <property type="entry name" value="CBS_dom"/>
</dbReference>
<dbReference type="InterPro" id="IPR014710">
    <property type="entry name" value="RmlC-like_jellyroll"/>
</dbReference>
<dbReference type="Proteomes" id="UP000251800">
    <property type="component" value="Unassembled WGS sequence"/>
</dbReference>
<evidence type="ECO:0000313" key="5">
    <source>
        <dbReference type="EMBL" id="PWN54751.1"/>
    </source>
</evidence>
<dbReference type="InterPro" id="IPR005105">
    <property type="entry name" value="GlnD_Uridyltrans_N"/>
</dbReference>
<dbReference type="EMBL" id="QEQK01000018">
    <property type="protein sequence ID" value="PWN54751.1"/>
    <property type="molecule type" value="Genomic_DNA"/>
</dbReference>
<protein>
    <submittedName>
        <fullName evidence="5">Cyclic nucleotide-binding protein</fullName>
    </submittedName>
</protein>
<dbReference type="CDD" id="cd00038">
    <property type="entry name" value="CAP_ED"/>
    <property type="match status" value="1"/>
</dbReference>
<evidence type="ECO:0000256" key="1">
    <source>
        <dbReference type="ARBA" id="ARBA00023122"/>
    </source>
</evidence>
<accession>A0A383XQ47</accession>
<feature type="domain" description="CBS" evidence="4">
    <location>
        <begin position="182"/>
        <end position="240"/>
    </location>
</feature>
<sequence length="642" mass="69995">MPGADASTRVRAGRGALQTIDNALGFLAQHPPYDQIDPGLLREALQHAELAYYAEGRAIIGPDAGVPGFFCIVQQGLIRGTRQDDVRGAAPLFEAGPGETFLAAALYQQRPTRTVHIAAEDSFVIQLPRSEFHTLLESSERFRQYCERRASVLVDRAREQLRTEISAEMQRAATLDTPLGRMSLRAPVSCEGDTTVRAAVRKMHEAGVGSIVISDGGQPPSGIFTLRDLRALIADEACDLDAPVRAAMTANPRGAQASDTVFDAAAMMLEHRIGHLLVTDQNRLLGVVSQRDLFAQQHVDMVSLARSLSGCDSVAAIAEVRQHTQRVINAMLAHGASGRQLTRLLSQLNDVAVRRVLELVEAGHPDALPRYTWLAFGSEARGEQALLTDQDNGLLFEPVPGEPVDATRQRLLSFAQSANEQLAAIGFPLCAGNIMASNPALCLSRQEWTRHYETLIDVQSPEALLQGSIHFDVRPLHGHRPALDPVLSRALAAVETNTQFQHALAQIALGFRPALGLIRSFATRRVGSGRRLDLKKNGLQSFVAATRTLALAHGLGMANTDDRLEALAEAGAIDARDAAAWSEAFSFIQVLRMRAHQQQLEAGEALSNEIDPDSLNPLDRRILKEALRQAQRLHDRLKLNYP</sequence>
<dbReference type="Gene3D" id="3.10.580.10">
    <property type="entry name" value="CBS-domain"/>
    <property type="match status" value="1"/>
</dbReference>
<dbReference type="SMART" id="SM00116">
    <property type="entry name" value="CBS"/>
    <property type="match status" value="2"/>
</dbReference>
<name>A0A383XQ47_9GAMM</name>
<comment type="caution">
    <text evidence="5">The sequence shown here is derived from an EMBL/GenBank/DDBJ whole genome shotgun (WGS) entry which is preliminary data.</text>
</comment>
<evidence type="ECO:0000259" key="4">
    <source>
        <dbReference type="PROSITE" id="PS51371"/>
    </source>
</evidence>
<dbReference type="InterPro" id="IPR000595">
    <property type="entry name" value="cNMP-bd_dom"/>
</dbReference>
<evidence type="ECO:0000259" key="3">
    <source>
        <dbReference type="PROSITE" id="PS50042"/>
    </source>
</evidence>
<dbReference type="PANTHER" id="PTHR43080">
    <property type="entry name" value="CBS DOMAIN-CONTAINING PROTEIN CBSX3, MITOCHONDRIAL"/>
    <property type="match status" value="1"/>
</dbReference>
<keyword evidence="6" id="KW-1185">Reference proteome</keyword>
<dbReference type="GO" id="GO:0008773">
    <property type="term" value="F:[protein-PII] uridylyltransferase activity"/>
    <property type="evidence" value="ECO:0007669"/>
    <property type="project" value="InterPro"/>
</dbReference>
<dbReference type="InterPro" id="IPR051257">
    <property type="entry name" value="Diverse_CBS-Domain"/>
</dbReference>
<dbReference type="SUPFAM" id="SSF54631">
    <property type="entry name" value="CBS-domain pair"/>
    <property type="match status" value="1"/>
</dbReference>
<dbReference type="InterPro" id="IPR018490">
    <property type="entry name" value="cNMP-bd_dom_sf"/>
</dbReference>
<dbReference type="Pfam" id="PF10335">
    <property type="entry name" value="DUF294_C"/>
    <property type="match status" value="1"/>
</dbReference>
<dbReference type="CDD" id="cd05401">
    <property type="entry name" value="NT_GlnE_GlnD_like"/>
    <property type="match status" value="1"/>
</dbReference>
<reference evidence="5 6" key="1">
    <citation type="submission" date="2018-05" db="EMBL/GenBank/DDBJ databases">
        <title>Abyssibacter profundi OUC007T gen. nov., sp. nov, a marine bacterium isolated from seawater of the Mariana Trench.</title>
        <authorList>
            <person name="Zhou S."/>
        </authorList>
    </citation>
    <scope>NUCLEOTIDE SEQUENCE [LARGE SCALE GENOMIC DNA]</scope>
    <source>
        <strain evidence="5 6">OUC007</strain>
    </source>
</reference>
<feature type="domain" description="Cyclic nucleotide-binding" evidence="3">
    <location>
        <begin position="32"/>
        <end position="136"/>
    </location>
</feature>
<dbReference type="Pfam" id="PF03445">
    <property type="entry name" value="DUF294"/>
    <property type="match status" value="1"/>
</dbReference>
<dbReference type="Gene3D" id="2.60.120.10">
    <property type="entry name" value="Jelly Rolls"/>
    <property type="match status" value="1"/>
</dbReference>
<gene>
    <name evidence="5" type="ORF">DEH80_15520</name>
</gene>
<feature type="domain" description="CBS" evidence="4">
    <location>
        <begin position="248"/>
        <end position="304"/>
    </location>
</feature>
<dbReference type="InterPro" id="IPR018821">
    <property type="entry name" value="DUF294_put_nucleoTrafse_sb-bd"/>
</dbReference>
<dbReference type="InterPro" id="IPR046342">
    <property type="entry name" value="CBS_dom_sf"/>
</dbReference>
<dbReference type="OrthoDB" id="9808528at2"/>
<dbReference type="PROSITE" id="PS50042">
    <property type="entry name" value="CNMP_BINDING_3"/>
    <property type="match status" value="1"/>
</dbReference>
<organism evidence="5 6">
    <name type="scientific">Abyssibacter profundi</name>
    <dbReference type="NCBI Taxonomy" id="2182787"/>
    <lineage>
        <taxon>Bacteria</taxon>
        <taxon>Pseudomonadati</taxon>
        <taxon>Pseudomonadota</taxon>
        <taxon>Gammaproteobacteria</taxon>
        <taxon>Chromatiales</taxon>
        <taxon>Oceanococcaceae</taxon>
        <taxon>Abyssibacter</taxon>
    </lineage>
</organism>
<dbReference type="Pfam" id="PF00571">
    <property type="entry name" value="CBS"/>
    <property type="match status" value="2"/>
</dbReference>
<evidence type="ECO:0000313" key="6">
    <source>
        <dbReference type="Proteomes" id="UP000251800"/>
    </source>
</evidence>
<evidence type="ECO:0000256" key="2">
    <source>
        <dbReference type="PROSITE-ProRule" id="PRU00703"/>
    </source>
</evidence>
<dbReference type="SUPFAM" id="SSF51206">
    <property type="entry name" value="cAMP-binding domain-like"/>
    <property type="match status" value="1"/>
</dbReference>
<keyword evidence="1 2" id="KW-0129">CBS domain</keyword>
<proteinExistence type="predicted"/>
<dbReference type="RefSeq" id="WP_109721437.1">
    <property type="nucleotide sequence ID" value="NZ_QEQK01000018.1"/>
</dbReference>
<dbReference type="PROSITE" id="PS51371">
    <property type="entry name" value="CBS"/>
    <property type="match status" value="2"/>
</dbReference>
<dbReference type="PANTHER" id="PTHR43080:SF2">
    <property type="entry name" value="CBS DOMAIN-CONTAINING PROTEIN"/>
    <property type="match status" value="1"/>
</dbReference>